<dbReference type="InterPro" id="IPR009057">
    <property type="entry name" value="Homeodomain-like_sf"/>
</dbReference>
<feature type="domain" description="HTH tetR-type" evidence="5">
    <location>
        <begin position="9"/>
        <end position="69"/>
    </location>
</feature>
<evidence type="ECO:0000256" key="2">
    <source>
        <dbReference type="ARBA" id="ARBA00023125"/>
    </source>
</evidence>
<evidence type="ECO:0000256" key="4">
    <source>
        <dbReference type="PROSITE-ProRule" id="PRU00335"/>
    </source>
</evidence>
<dbReference type="Gene3D" id="1.10.357.10">
    <property type="entry name" value="Tetracycline Repressor, domain 2"/>
    <property type="match status" value="1"/>
</dbReference>
<dbReference type="PROSITE" id="PS50977">
    <property type="entry name" value="HTH_TETR_2"/>
    <property type="match status" value="1"/>
</dbReference>
<sequence length="190" mass="20677">MRVSREQAAENREKIITIAAKLFREKGFDGIGVADLMKAAGLTHGGFYGHFSSKEDLMAQACERAVDELLQAGEARRKESKDSPYHAFLKNYLSVEHRDKPGAGCLMAALGAEAARQNSTVRSAFTQSAKRLASALIEIIPAANKKKARENALITLSMLVGAQTIARAMDDEEVSQEVLTLVLKKAKEIS</sequence>
<organism evidence="6 7">
    <name type="scientific">Cellvibrio zantedeschiae</name>
    <dbReference type="NCBI Taxonomy" id="1237077"/>
    <lineage>
        <taxon>Bacteria</taxon>
        <taxon>Pseudomonadati</taxon>
        <taxon>Pseudomonadota</taxon>
        <taxon>Gammaproteobacteria</taxon>
        <taxon>Cellvibrionales</taxon>
        <taxon>Cellvibrionaceae</taxon>
        <taxon>Cellvibrio</taxon>
    </lineage>
</organism>
<dbReference type="PRINTS" id="PR00455">
    <property type="entry name" value="HTHTETR"/>
</dbReference>
<dbReference type="InterPro" id="IPR001647">
    <property type="entry name" value="HTH_TetR"/>
</dbReference>
<protein>
    <submittedName>
        <fullName evidence="6">TetR family transcriptional regulator</fullName>
    </submittedName>
</protein>
<accession>A0ABQ3B631</accession>
<dbReference type="EMBL" id="BMYZ01000002">
    <property type="protein sequence ID" value="GGY80899.1"/>
    <property type="molecule type" value="Genomic_DNA"/>
</dbReference>
<keyword evidence="2 4" id="KW-0238">DNA-binding</keyword>
<evidence type="ECO:0000256" key="1">
    <source>
        <dbReference type="ARBA" id="ARBA00023015"/>
    </source>
</evidence>
<gene>
    <name evidence="6" type="ORF">GCM10011613_27440</name>
</gene>
<dbReference type="Pfam" id="PF00440">
    <property type="entry name" value="TetR_N"/>
    <property type="match status" value="1"/>
</dbReference>
<evidence type="ECO:0000256" key="3">
    <source>
        <dbReference type="ARBA" id="ARBA00023163"/>
    </source>
</evidence>
<dbReference type="Proteomes" id="UP000619761">
    <property type="component" value="Unassembled WGS sequence"/>
</dbReference>
<evidence type="ECO:0000313" key="6">
    <source>
        <dbReference type="EMBL" id="GGY80899.1"/>
    </source>
</evidence>
<evidence type="ECO:0000313" key="7">
    <source>
        <dbReference type="Proteomes" id="UP000619761"/>
    </source>
</evidence>
<dbReference type="SUPFAM" id="SSF46689">
    <property type="entry name" value="Homeodomain-like"/>
    <property type="match status" value="1"/>
</dbReference>
<dbReference type="InterPro" id="IPR036271">
    <property type="entry name" value="Tet_transcr_reg_TetR-rel_C_sf"/>
</dbReference>
<dbReference type="RefSeq" id="WP_189419543.1">
    <property type="nucleotide sequence ID" value="NZ_BMYZ01000002.1"/>
</dbReference>
<keyword evidence="7" id="KW-1185">Reference proteome</keyword>
<dbReference type="SUPFAM" id="SSF48498">
    <property type="entry name" value="Tetracyclin repressor-like, C-terminal domain"/>
    <property type="match status" value="1"/>
</dbReference>
<keyword evidence="3" id="KW-0804">Transcription</keyword>
<keyword evidence="1" id="KW-0805">Transcription regulation</keyword>
<comment type="caution">
    <text evidence="6">The sequence shown here is derived from an EMBL/GenBank/DDBJ whole genome shotgun (WGS) entry which is preliminary data.</text>
</comment>
<evidence type="ECO:0000259" key="5">
    <source>
        <dbReference type="PROSITE" id="PS50977"/>
    </source>
</evidence>
<proteinExistence type="predicted"/>
<dbReference type="Gene3D" id="1.10.10.60">
    <property type="entry name" value="Homeodomain-like"/>
    <property type="match status" value="1"/>
</dbReference>
<dbReference type="PANTHER" id="PTHR47506:SF7">
    <property type="entry name" value="TRANSCRIPTIONAL REGULATORY PROTEIN"/>
    <property type="match status" value="1"/>
</dbReference>
<reference evidence="7" key="1">
    <citation type="journal article" date="2019" name="Int. J. Syst. Evol. Microbiol.">
        <title>The Global Catalogue of Microorganisms (GCM) 10K type strain sequencing project: providing services to taxonomists for standard genome sequencing and annotation.</title>
        <authorList>
            <consortium name="The Broad Institute Genomics Platform"/>
            <consortium name="The Broad Institute Genome Sequencing Center for Infectious Disease"/>
            <person name="Wu L."/>
            <person name="Ma J."/>
        </authorList>
    </citation>
    <scope>NUCLEOTIDE SEQUENCE [LARGE SCALE GENOMIC DNA]</scope>
    <source>
        <strain evidence="7">KCTC 32239</strain>
    </source>
</reference>
<name>A0ABQ3B631_9GAMM</name>
<dbReference type="PANTHER" id="PTHR47506">
    <property type="entry name" value="TRANSCRIPTIONAL REGULATORY PROTEIN"/>
    <property type="match status" value="1"/>
</dbReference>
<feature type="DNA-binding region" description="H-T-H motif" evidence="4">
    <location>
        <begin position="32"/>
        <end position="51"/>
    </location>
</feature>